<evidence type="ECO:0000256" key="1">
    <source>
        <dbReference type="SAM" id="MobiDB-lite"/>
    </source>
</evidence>
<feature type="region of interest" description="Disordered" evidence="1">
    <location>
        <begin position="23"/>
        <end position="53"/>
    </location>
</feature>
<feature type="compositionally biased region" description="Basic and acidic residues" evidence="1">
    <location>
        <begin position="70"/>
        <end position="83"/>
    </location>
</feature>
<feature type="compositionally biased region" description="Basic and acidic residues" evidence="1">
    <location>
        <begin position="28"/>
        <end position="38"/>
    </location>
</feature>
<feature type="region of interest" description="Disordered" evidence="1">
    <location>
        <begin position="65"/>
        <end position="96"/>
    </location>
</feature>
<evidence type="ECO:0000313" key="2">
    <source>
        <dbReference type="EMBL" id="VDM32566.1"/>
    </source>
</evidence>
<dbReference type="Proteomes" id="UP000274429">
    <property type="component" value="Unassembled WGS sequence"/>
</dbReference>
<keyword evidence="3" id="KW-1185">Reference proteome</keyword>
<name>A0A0R3X3Y5_HYDTA</name>
<proteinExistence type="predicted"/>
<evidence type="ECO:0000313" key="3">
    <source>
        <dbReference type="Proteomes" id="UP000274429"/>
    </source>
</evidence>
<dbReference type="EMBL" id="UYWX01020442">
    <property type="protein sequence ID" value="VDM32566.1"/>
    <property type="molecule type" value="Genomic_DNA"/>
</dbReference>
<dbReference type="OrthoDB" id="6226400at2759"/>
<dbReference type="AlphaFoldDB" id="A0A0R3X3Y5"/>
<accession>A0A0R3X3Y5</accession>
<reference evidence="4" key="1">
    <citation type="submission" date="2017-02" db="UniProtKB">
        <authorList>
            <consortium name="WormBaseParasite"/>
        </authorList>
    </citation>
    <scope>IDENTIFICATION</scope>
</reference>
<organism evidence="4">
    <name type="scientific">Hydatigena taeniaeformis</name>
    <name type="common">Feline tapeworm</name>
    <name type="synonym">Taenia taeniaeformis</name>
    <dbReference type="NCBI Taxonomy" id="6205"/>
    <lineage>
        <taxon>Eukaryota</taxon>
        <taxon>Metazoa</taxon>
        <taxon>Spiralia</taxon>
        <taxon>Lophotrochozoa</taxon>
        <taxon>Platyhelminthes</taxon>
        <taxon>Cestoda</taxon>
        <taxon>Eucestoda</taxon>
        <taxon>Cyclophyllidea</taxon>
        <taxon>Taeniidae</taxon>
        <taxon>Hydatigera</taxon>
    </lineage>
</organism>
<dbReference type="WBParaSite" id="TTAC_0000808801-mRNA-1">
    <property type="protein sequence ID" value="TTAC_0000808801-mRNA-1"/>
    <property type="gene ID" value="TTAC_0000808801"/>
</dbReference>
<protein>
    <submittedName>
        <fullName evidence="4">SHSP domain-containing protein</fullName>
    </submittedName>
</protein>
<gene>
    <name evidence="2" type="ORF">TTAC_LOCUS8073</name>
</gene>
<evidence type="ECO:0000313" key="4">
    <source>
        <dbReference type="WBParaSite" id="TTAC_0000808801-mRNA-1"/>
    </source>
</evidence>
<sequence>MDPVSEPYSRYIRDRYLLAGDSGFHSADTMDERNDRWPPSRSTSPTSPSTDSYFREHYGVFFMDEDIEENSAKQTKEETKEESSDSTSQSSDEKGSIATSIHFPAVFVEGFCEGRVEFNIPGVMKDQFSPPDDINVHFKFPSDDSGQLHNSDIECLTKAGEVMTQWRKRKKTHSHFMATQHSRSQLYRSYFEGDDS</sequence>
<reference evidence="2 3" key="2">
    <citation type="submission" date="2018-11" db="EMBL/GenBank/DDBJ databases">
        <authorList>
            <consortium name="Pathogen Informatics"/>
        </authorList>
    </citation>
    <scope>NUCLEOTIDE SEQUENCE [LARGE SCALE GENOMIC DNA]</scope>
</reference>
<feature type="compositionally biased region" description="Low complexity" evidence="1">
    <location>
        <begin position="39"/>
        <end position="52"/>
    </location>
</feature>